<dbReference type="GO" id="GO:0030234">
    <property type="term" value="F:enzyme regulator activity"/>
    <property type="evidence" value="ECO:0007669"/>
    <property type="project" value="TreeGrafter"/>
</dbReference>
<accession>A0A6F8PU01</accession>
<keyword evidence="1" id="KW-0472">Membrane</keyword>
<evidence type="ECO:0000256" key="2">
    <source>
        <dbReference type="SAM" id="MobiDB-lite"/>
    </source>
</evidence>
<name>A0A6F8PU01_9GAMM</name>
<dbReference type="Gene3D" id="3.40.50.2300">
    <property type="match status" value="2"/>
</dbReference>
<dbReference type="Pfam" id="PF04348">
    <property type="entry name" value="LppC"/>
    <property type="match status" value="1"/>
</dbReference>
<dbReference type="Proteomes" id="UP000501726">
    <property type="component" value="Chromosome"/>
</dbReference>
<gene>
    <name evidence="3" type="ORF">THMIRHAS_08670</name>
</gene>
<dbReference type="AlphaFoldDB" id="A0A6F8PU01"/>
<dbReference type="PANTHER" id="PTHR38038">
    <property type="entry name" value="PENICILLIN-BINDING PROTEIN ACTIVATOR LPOA"/>
    <property type="match status" value="1"/>
</dbReference>
<protein>
    <recommendedName>
        <fullName evidence="5">Penicillin-binding protein activator</fullName>
    </recommendedName>
</protein>
<dbReference type="EMBL" id="AP021889">
    <property type="protein sequence ID" value="BBP45494.1"/>
    <property type="molecule type" value="Genomic_DNA"/>
</dbReference>
<reference evidence="4" key="1">
    <citation type="submission" date="2019-11" db="EMBL/GenBank/DDBJ databases">
        <title>Isolation and characterization of two novel species in the genus Thiomicrorhabdus.</title>
        <authorList>
            <person name="Mochizuki J."/>
            <person name="Kojima H."/>
            <person name="Fukui M."/>
        </authorList>
    </citation>
    <scope>NUCLEOTIDE SEQUENCE [LARGE SCALE GENOMIC DNA]</scope>
    <source>
        <strain evidence="4">aks77</strain>
    </source>
</reference>
<evidence type="ECO:0008006" key="5">
    <source>
        <dbReference type="Google" id="ProtNLM"/>
    </source>
</evidence>
<dbReference type="InterPro" id="IPR007443">
    <property type="entry name" value="LpoA"/>
</dbReference>
<feature type="compositionally biased region" description="Polar residues" evidence="2">
    <location>
        <begin position="43"/>
        <end position="61"/>
    </location>
</feature>
<dbReference type="SUPFAM" id="SSF53822">
    <property type="entry name" value="Periplasmic binding protein-like I"/>
    <property type="match status" value="1"/>
</dbReference>
<dbReference type="GO" id="GO:0009252">
    <property type="term" value="P:peptidoglycan biosynthetic process"/>
    <property type="evidence" value="ECO:0007669"/>
    <property type="project" value="TreeGrafter"/>
</dbReference>
<dbReference type="KEGG" id="tse:THMIRHAS_08670"/>
<evidence type="ECO:0000313" key="4">
    <source>
        <dbReference type="Proteomes" id="UP000501726"/>
    </source>
</evidence>
<sequence>MLMLYRIKRRILVAALGIGLGYSSATFAFSLGELFGFGRSDESNPQQAAAEKTQSANQPVDSMEQQIKQIDQEILILRAELALKNGDISQLQQQINQLEASGVLPLFVERVAQLKTHLEQGKSKPSLFEFLGLTGTRFDVDLTDPNAVVAIVLPMSGDYQRVGSSLSLGIESALKKQGFKGQIYHFDTEQYGNLYLLWERLKNFQPNLIFGPLKKLNIQAWHDLQTGVPTLYLNDAPINYQSYEKSLSPSRSGGMLKSVDYLHKNFYKGALLLAQDDERAALLLDEFNALNNQQAKSMPYAVQRIETSVDDGIEKGLGIEESKARAAVLRKRIARTIEFVPRSRQDLDAVLSLLPANQAVQVAPFLNLYQLSHVKHLWFAPQVPKLTDLTLYQTAWQETYAFLPTYLYQSYQQEVNLRPQAESGIFNALGTAAVEILTFSDQFDQRDWLINTSVGQVETRPTGQFYLLPAVYFLNNAKVVPVNTD</sequence>
<proteinExistence type="predicted"/>
<evidence type="ECO:0000313" key="3">
    <source>
        <dbReference type="EMBL" id="BBP45494.1"/>
    </source>
</evidence>
<dbReference type="PANTHER" id="PTHR38038:SF1">
    <property type="entry name" value="PENICILLIN-BINDING PROTEIN ACTIVATOR LPOA"/>
    <property type="match status" value="1"/>
</dbReference>
<dbReference type="GO" id="GO:0031241">
    <property type="term" value="C:periplasmic side of cell outer membrane"/>
    <property type="evidence" value="ECO:0007669"/>
    <property type="project" value="TreeGrafter"/>
</dbReference>
<organism evidence="3 4">
    <name type="scientific">Thiosulfatimonas sediminis</name>
    <dbReference type="NCBI Taxonomy" id="2675054"/>
    <lineage>
        <taxon>Bacteria</taxon>
        <taxon>Pseudomonadati</taxon>
        <taxon>Pseudomonadota</taxon>
        <taxon>Gammaproteobacteria</taxon>
        <taxon>Thiotrichales</taxon>
        <taxon>Piscirickettsiaceae</taxon>
        <taxon>Thiosulfatimonas</taxon>
    </lineage>
</organism>
<evidence type="ECO:0000256" key="1">
    <source>
        <dbReference type="ARBA" id="ARBA00023136"/>
    </source>
</evidence>
<keyword evidence="4" id="KW-1185">Reference proteome</keyword>
<feature type="region of interest" description="Disordered" evidence="2">
    <location>
        <begin position="42"/>
        <end position="61"/>
    </location>
</feature>
<dbReference type="InterPro" id="IPR028082">
    <property type="entry name" value="Peripla_BP_I"/>
</dbReference>